<organism evidence="4 5">
    <name type="scientific">Stegastes partitus</name>
    <name type="common">bicolor damselfish</name>
    <dbReference type="NCBI Taxonomy" id="144197"/>
    <lineage>
        <taxon>Eukaryota</taxon>
        <taxon>Metazoa</taxon>
        <taxon>Chordata</taxon>
        <taxon>Craniata</taxon>
        <taxon>Vertebrata</taxon>
        <taxon>Euteleostomi</taxon>
        <taxon>Actinopterygii</taxon>
        <taxon>Neopterygii</taxon>
        <taxon>Teleostei</taxon>
        <taxon>Neoteleostei</taxon>
        <taxon>Acanthomorphata</taxon>
        <taxon>Ovalentaria</taxon>
        <taxon>Pomacentridae</taxon>
        <taxon>Stegastes</taxon>
    </lineage>
</organism>
<feature type="domain" description="DNA/RNA non-specific endonuclease/pyrophosphatase/phosphodiesterase" evidence="3">
    <location>
        <begin position="114"/>
        <end position="332"/>
    </location>
</feature>
<evidence type="ECO:0000313" key="5">
    <source>
        <dbReference type="RefSeq" id="XP_008284442.1"/>
    </source>
</evidence>
<dbReference type="Proteomes" id="UP000694891">
    <property type="component" value="Unplaced"/>
</dbReference>
<dbReference type="SMART" id="SM00892">
    <property type="entry name" value="Endonuclease_NS"/>
    <property type="match status" value="2"/>
</dbReference>
<protein>
    <submittedName>
        <fullName evidence="5">Uncharacterized protein LOC103360465</fullName>
    </submittedName>
</protein>
<feature type="compositionally biased region" description="Acidic residues" evidence="1">
    <location>
        <begin position="51"/>
        <end position="69"/>
    </location>
</feature>
<evidence type="ECO:0000259" key="2">
    <source>
        <dbReference type="SMART" id="SM00477"/>
    </source>
</evidence>
<evidence type="ECO:0000313" key="4">
    <source>
        <dbReference type="Proteomes" id="UP000694891"/>
    </source>
</evidence>
<dbReference type="PANTHER" id="PTHR21472:SF19">
    <property type="entry name" value="ZGC:172339"/>
    <property type="match status" value="1"/>
</dbReference>
<dbReference type="RefSeq" id="XP_008284442.1">
    <property type="nucleotide sequence ID" value="XM_008286220.1"/>
</dbReference>
<dbReference type="PANTHER" id="PTHR21472">
    <property type="entry name" value="ENDONUCLEASE DOMAIN-CONTAINING 1 PROTEIN ENDOD1"/>
    <property type="match status" value="1"/>
</dbReference>
<dbReference type="InterPro" id="IPR044929">
    <property type="entry name" value="DNA/RNA_non-sp_Endonuclease_sf"/>
</dbReference>
<dbReference type="InterPro" id="IPR039015">
    <property type="entry name" value="ENDOD1"/>
</dbReference>
<dbReference type="SUPFAM" id="SSF54060">
    <property type="entry name" value="His-Me finger endonucleases"/>
    <property type="match status" value="2"/>
</dbReference>
<dbReference type="GO" id="GO:0016787">
    <property type="term" value="F:hydrolase activity"/>
    <property type="evidence" value="ECO:0007669"/>
    <property type="project" value="InterPro"/>
</dbReference>
<proteinExistence type="predicted"/>
<gene>
    <name evidence="5" type="primary">LOC103360465</name>
</gene>
<reference evidence="5" key="1">
    <citation type="submission" date="2025-08" db="UniProtKB">
        <authorList>
            <consortium name="RefSeq"/>
        </authorList>
    </citation>
    <scope>IDENTIFICATION</scope>
</reference>
<feature type="domain" description="DNA/RNA non-specific endonuclease/pyrophosphatase/phosphodiesterase" evidence="3">
    <location>
        <begin position="433"/>
        <end position="650"/>
    </location>
</feature>
<dbReference type="InterPro" id="IPR020821">
    <property type="entry name" value="ENPP1-3/EXOG-like_nuc-like"/>
</dbReference>
<dbReference type="GO" id="GO:0003676">
    <property type="term" value="F:nucleic acid binding"/>
    <property type="evidence" value="ECO:0007669"/>
    <property type="project" value="InterPro"/>
</dbReference>
<keyword evidence="4" id="KW-1185">Reference proteome</keyword>
<feature type="domain" description="ENPP1-3/EXOG-like endonuclease/phosphodiesterase" evidence="2">
    <location>
        <begin position="434"/>
        <end position="664"/>
    </location>
</feature>
<dbReference type="SMART" id="SM00477">
    <property type="entry name" value="NUC"/>
    <property type="match status" value="1"/>
</dbReference>
<name>A0A9Y4N2G1_9TELE</name>
<dbReference type="InterPro" id="IPR001604">
    <property type="entry name" value="Endo_G_ENPP1-like_dom"/>
</dbReference>
<sequence length="674" mass="77393">MYISSDDNVVAVPLSRVFEEVGVPPLLSDGKEALAEEDDSVGIPPFSSEDRFEDDTEDDEETDDSDDSSDAVPHLVSTTVSSNFKDCSHFFYMQTPPAGIRGTSLKRICQKYADKLRYATLYDSSRRLPLYSAYIFKKSDGKRRMDTPWMYEPQLVSDDDSGNMREIPLSEDTPPLIEDSQAVLEDYTDAVEYKRGPLNPDLHQAEPDDKSSTYTLTNVVPMISDFLHISWNPYLDIIRRRLNNFCHGRAFMVTGVTVSGATIQRDKRDRLTIPKHLWLAYCCPWFDRNSPYEVRFMFPSYGGYALNGQTGHSVVEVPLKTLESYLKSQAAIDSDMTIFYKGCVSENPLKKKRSDLSKTLEVYLKSLSDIRHLVTMAFWVQIGFLLVSIMSIAVRGRVEKELSPECREFLYRGTPPTGLEHHSLQFICQRYNKKPRYVTLYNTKDHIPIYSAYTFKRSDGEKCVDVPWMYEPQLSTPSDTDEMQPFPRGYMHMNFEDAQAVLDDYTNAILYERGTLNPDEHQDEPDDKASTYTLTNVVPMVPGFNNGVWNKQEHIIRKRLNNYCHGIAYVVTGVITSGKMISRENMKRIAVPTYVWSAYCCVDYDHNTPYNERFRLPSFAHYGLNEEDNNGVVEMSVQKLEEFLKKTTFVNQNFQIFVDDCVPPASSRIEQRNI</sequence>
<dbReference type="AlphaFoldDB" id="A0A9Y4N2G1"/>
<evidence type="ECO:0000259" key="3">
    <source>
        <dbReference type="SMART" id="SM00892"/>
    </source>
</evidence>
<dbReference type="Pfam" id="PF01223">
    <property type="entry name" value="Endonuclease_NS"/>
    <property type="match status" value="2"/>
</dbReference>
<dbReference type="GeneID" id="103360465"/>
<feature type="region of interest" description="Disordered" evidence="1">
    <location>
        <begin position="29"/>
        <end position="73"/>
    </location>
</feature>
<dbReference type="GO" id="GO:0046872">
    <property type="term" value="F:metal ion binding"/>
    <property type="evidence" value="ECO:0007669"/>
    <property type="project" value="InterPro"/>
</dbReference>
<accession>A0A9Y4N2G1</accession>
<dbReference type="InterPro" id="IPR044925">
    <property type="entry name" value="His-Me_finger_sf"/>
</dbReference>
<dbReference type="Gene3D" id="3.40.570.10">
    <property type="entry name" value="Extracellular Endonuclease, subunit A"/>
    <property type="match status" value="2"/>
</dbReference>
<evidence type="ECO:0000256" key="1">
    <source>
        <dbReference type="SAM" id="MobiDB-lite"/>
    </source>
</evidence>